<protein>
    <submittedName>
        <fullName evidence="3">Os02g0505700 protein</fullName>
    </submittedName>
</protein>
<accession>Q0E107</accession>
<dbReference type="SMR" id="Q0E107"/>
<reference evidence="3" key="3">
    <citation type="journal article" date="2006" name="Nucleic Acids Res.">
        <title>The Rice Annotation Project Database (RAP-DB): hub for Oryza sativa ssp. japonica genome information.</title>
        <authorList>
            <person name="Ohyanagi H."/>
            <person name="Tanaka T."/>
            <person name="Sakai H."/>
            <person name="Shigemoto Y."/>
            <person name="Yamaguchi K."/>
            <person name="Habara T."/>
            <person name="Fujii Y."/>
            <person name="Antonio B.A."/>
            <person name="Nagamura Y."/>
            <person name="Imanishi T."/>
            <person name="Ikeo K."/>
            <person name="Itoh T."/>
            <person name="Gojobori T."/>
            <person name="Sasaki T."/>
        </authorList>
    </citation>
    <scope>NUCLEOTIDE SEQUENCE</scope>
</reference>
<dbReference type="EMBL" id="AP005066">
    <property type="protein sequence ID" value="BAD23167.1"/>
    <property type="molecule type" value="Genomic_DNA"/>
</dbReference>
<reference evidence="3" key="8">
    <citation type="submission" date="2012-08" db="EMBL/GenBank/DDBJ databases">
        <title>The Second Rice Annotation Project Meeting (RAP2).</title>
        <authorList>
            <consortium name="The Rice Annotation Project (RAP)"/>
        </authorList>
    </citation>
    <scope>NUCLEOTIDE SEQUENCE</scope>
</reference>
<reference evidence="3" key="7">
    <citation type="submission" date="2012-08" db="EMBL/GenBank/DDBJ databases">
        <title>Oryza sativa nipponbare(GA3) genomic DNA, chromosome 2.</title>
        <authorList>
            <consortium name="IRGSP(International Rice Genome Sequencing Project)"/>
        </authorList>
    </citation>
    <scope>NUCLEOTIDE SEQUENCE</scope>
</reference>
<sequence length="87" mass="9560">MEEREGRWGIAESEMGNGGERGDVGRCSSCSTGVIFVVTAAATTTKPALPPLEKGEKEMDAKLRRWHTRTARMGLSQLTQRGRWPPS</sequence>
<reference evidence="3 4" key="2">
    <citation type="journal article" date="2005" name="Nature">
        <title>The map-based sequence of the rice genome.</title>
        <authorList>
            <consortium name="International rice genome sequencing project (IRGSP)"/>
            <person name="Matsumoto T."/>
            <person name="Wu J."/>
            <person name="Kanamori H."/>
            <person name="Katayose Y."/>
            <person name="Fujisawa M."/>
            <person name="Namiki N."/>
            <person name="Mizuno H."/>
            <person name="Yamamoto K."/>
            <person name="Antonio B.A."/>
            <person name="Baba T."/>
            <person name="Sakata K."/>
            <person name="Nagamura Y."/>
            <person name="Aoki H."/>
            <person name="Arikawa K."/>
            <person name="Arita K."/>
            <person name="Bito T."/>
            <person name="Chiden Y."/>
            <person name="Fujitsuka N."/>
            <person name="Fukunaka R."/>
            <person name="Hamada M."/>
            <person name="Harada C."/>
            <person name="Hayashi A."/>
            <person name="Hijishita S."/>
            <person name="Honda M."/>
            <person name="Hosokawa S."/>
            <person name="Ichikawa Y."/>
            <person name="Idonuma A."/>
            <person name="Iijima M."/>
            <person name="Ikeda M."/>
            <person name="Ikeno M."/>
            <person name="Ito K."/>
            <person name="Ito S."/>
            <person name="Ito T."/>
            <person name="Ito Y."/>
            <person name="Ito Y."/>
            <person name="Iwabuchi A."/>
            <person name="Kamiya K."/>
            <person name="Karasawa W."/>
            <person name="Kurita K."/>
            <person name="Katagiri S."/>
            <person name="Kikuta A."/>
            <person name="Kobayashi H."/>
            <person name="Kobayashi N."/>
            <person name="Machita K."/>
            <person name="Maehara T."/>
            <person name="Masukawa M."/>
            <person name="Mizubayashi T."/>
            <person name="Mukai Y."/>
            <person name="Nagasaki H."/>
            <person name="Nagata Y."/>
            <person name="Naito S."/>
            <person name="Nakashima M."/>
            <person name="Nakama Y."/>
            <person name="Nakamichi Y."/>
            <person name="Nakamura M."/>
            <person name="Meguro A."/>
            <person name="Negishi M."/>
            <person name="Ohta I."/>
            <person name="Ohta T."/>
            <person name="Okamoto M."/>
            <person name="Ono N."/>
            <person name="Saji S."/>
            <person name="Sakaguchi M."/>
            <person name="Sakai K."/>
            <person name="Shibata M."/>
            <person name="Shimokawa T."/>
            <person name="Song J."/>
            <person name="Takazaki Y."/>
            <person name="Terasawa K."/>
            <person name="Tsugane M."/>
            <person name="Tsuji K."/>
            <person name="Ueda S."/>
            <person name="Waki K."/>
            <person name="Yamagata H."/>
            <person name="Yamamoto M."/>
            <person name="Yamamoto S."/>
            <person name="Yamane H."/>
            <person name="Yoshiki S."/>
            <person name="Yoshihara R."/>
            <person name="Yukawa K."/>
            <person name="Zhong H."/>
            <person name="Yano M."/>
            <person name="Yuan Q."/>
            <person name="Ouyang S."/>
            <person name="Liu J."/>
            <person name="Jones K.M."/>
            <person name="Gansberger K."/>
            <person name="Moffat K."/>
            <person name="Hill J."/>
            <person name="Bera J."/>
            <person name="Fadrosh D."/>
            <person name="Jin S."/>
            <person name="Johri S."/>
            <person name="Kim M."/>
            <person name="Overton L."/>
            <person name="Reardon M."/>
            <person name="Tsitrin T."/>
            <person name="Vuong H."/>
            <person name="Weaver B."/>
            <person name="Ciecko A."/>
            <person name="Tallon L."/>
            <person name="Jackson J."/>
            <person name="Pai G."/>
            <person name="Aken S.V."/>
            <person name="Utterback T."/>
            <person name="Reidmuller S."/>
            <person name="Feldblyum T."/>
            <person name="Hsiao J."/>
            <person name="Zismann V."/>
            <person name="Iobst S."/>
            <person name="de Vazeille A.R."/>
            <person name="Buell C.R."/>
            <person name="Ying K."/>
            <person name="Li Y."/>
            <person name="Lu T."/>
            <person name="Huang Y."/>
            <person name="Zhao Q."/>
            <person name="Feng Q."/>
            <person name="Zhang L."/>
            <person name="Zhu J."/>
            <person name="Weng Q."/>
            <person name="Mu J."/>
            <person name="Lu Y."/>
            <person name="Fan D."/>
            <person name="Liu Y."/>
            <person name="Guan J."/>
            <person name="Zhang Y."/>
            <person name="Yu S."/>
            <person name="Liu X."/>
            <person name="Zhang Y."/>
            <person name="Hong G."/>
            <person name="Han B."/>
            <person name="Choisne N."/>
            <person name="Demange N."/>
            <person name="Orjeda G."/>
            <person name="Samain S."/>
            <person name="Cattolico L."/>
            <person name="Pelletier E."/>
            <person name="Couloux A."/>
            <person name="Segurens B."/>
            <person name="Wincker P."/>
            <person name="D'Hont A."/>
            <person name="Scarpelli C."/>
            <person name="Weissenbach J."/>
            <person name="Salanoubat M."/>
            <person name="Quetier F."/>
            <person name="Yu Y."/>
            <person name="Kim H.R."/>
            <person name="Rambo T."/>
            <person name="Currie J."/>
            <person name="Collura K."/>
            <person name="Luo M."/>
            <person name="Yang T."/>
            <person name="Ammiraju J.S.S."/>
            <person name="Engler F."/>
            <person name="Soderlund C."/>
            <person name="Wing R.A."/>
            <person name="Palmer L.E."/>
            <person name="de la Bastide M."/>
            <person name="Spiegel L."/>
            <person name="Nascimento L."/>
            <person name="Zutavern T."/>
            <person name="O'Shaughnessy A."/>
            <person name="Dike S."/>
            <person name="Dedhia N."/>
            <person name="Preston R."/>
            <person name="Balija V."/>
            <person name="McCombie W.R."/>
            <person name="Chow T."/>
            <person name="Chen H."/>
            <person name="Chung M."/>
            <person name="Chen C."/>
            <person name="Shaw J."/>
            <person name="Wu H."/>
            <person name="Hsiao K."/>
            <person name="Chao Y."/>
            <person name="Chu M."/>
            <person name="Cheng C."/>
            <person name="Hour A."/>
            <person name="Lee P."/>
            <person name="Lin S."/>
            <person name="Lin Y."/>
            <person name="Liou J."/>
            <person name="Liu S."/>
            <person name="Hsing Y."/>
            <person name="Raghuvanshi S."/>
            <person name="Mohanty A."/>
            <person name="Bharti A.K."/>
            <person name="Gaur A."/>
            <person name="Gupta V."/>
            <person name="Kumar D."/>
            <person name="Ravi V."/>
            <person name="Vij S."/>
            <person name="Kapur A."/>
            <person name="Khurana P."/>
            <person name="Khurana P."/>
            <person name="Khurana J.P."/>
            <person name="Tyagi A.K."/>
            <person name="Gaikwad K."/>
            <person name="Singh A."/>
            <person name="Dalal V."/>
            <person name="Srivastava S."/>
            <person name="Dixit A."/>
            <person name="Pal A.K."/>
            <person name="Ghazi I.A."/>
            <person name="Yadav M."/>
            <person name="Pandit A."/>
            <person name="Bhargava A."/>
            <person name="Sureshbabu K."/>
            <person name="Batra K."/>
            <person name="Sharma T.R."/>
            <person name="Mohapatra T."/>
            <person name="Singh N.K."/>
            <person name="Messing J."/>
            <person name="Nelson A.B."/>
            <person name="Fuks G."/>
            <person name="Kavchok S."/>
            <person name="Keizer G."/>
            <person name="Linton E."/>
            <person name="Llaca V."/>
            <person name="Song R."/>
            <person name="Tanyolac B."/>
            <person name="Young S."/>
            <person name="Ho-Il K."/>
            <person name="Hahn J.H."/>
            <person name="Sangsakoo G."/>
            <person name="Vanavichit A."/>
            <person name="de Mattos Luiz.A.T."/>
            <person name="Zimmer P.D."/>
            <person name="Malone G."/>
            <person name="Dellagostin O."/>
            <person name="de Oliveira A.C."/>
            <person name="Bevan M."/>
            <person name="Bancroft I."/>
            <person name="Minx P."/>
            <person name="Cordum H."/>
            <person name="Wilson R."/>
            <person name="Cheng Z."/>
            <person name="Jin W."/>
            <person name="Jiang J."/>
            <person name="Leong S.A."/>
            <person name="Iwama H."/>
            <person name="Gojobori T."/>
            <person name="Itoh T."/>
            <person name="Niimura Y."/>
            <person name="Fujii Y."/>
            <person name="Habara T."/>
            <person name="Sakai H."/>
            <person name="Sato Y."/>
            <person name="Wilson G."/>
            <person name="Kumar K."/>
            <person name="McCouch S."/>
            <person name="Juretic N."/>
            <person name="Hoen D."/>
            <person name="Wright S."/>
            <person name="Bruskiewich R."/>
            <person name="Bureau T."/>
            <person name="Miyao A."/>
            <person name="Hirochika H."/>
            <person name="Nishikawa T."/>
            <person name="Kadowaki K."/>
            <person name="Sugiura M."/>
            <person name="Burr B."/>
            <person name="Sasaki T."/>
        </authorList>
    </citation>
    <scope>NUCLEOTIDE SEQUENCE [LARGE SCALE GENOMIC DNA]</scope>
    <source>
        <strain evidence="4">cv. Nipponbare</strain>
    </source>
</reference>
<dbReference type="EMBL" id="AP008208">
    <property type="protein sequence ID" value="BAF08831.1"/>
    <property type="molecule type" value="Genomic_DNA"/>
</dbReference>
<reference evidence="4" key="6">
    <citation type="journal article" date="2008" name="Nucleic Acids Res.">
        <title>The rice annotation project database (RAP-DB): 2008 update.</title>
        <authorList>
            <consortium name="The rice annotation project (RAP)"/>
        </authorList>
    </citation>
    <scope>GENOME REANNOTATION</scope>
    <source>
        <strain evidence="4">cv. Nipponbare</strain>
    </source>
</reference>
<dbReference type="Proteomes" id="UP000000763">
    <property type="component" value="Chromosome 2"/>
</dbReference>
<evidence type="ECO:0000256" key="1">
    <source>
        <dbReference type="SAM" id="MobiDB-lite"/>
    </source>
</evidence>
<name>Q0E107_ORYSJ</name>
<gene>
    <name evidence="3" type="ordered locus">Os02g0505700</name>
    <name evidence="2" type="ORF">P0047E05.3</name>
</gene>
<reference evidence="2" key="1">
    <citation type="submission" date="2002-04" db="EMBL/GenBank/DDBJ databases">
        <title>Oryza sativa nipponbare(GA3) genomic DNA, chromosome 2, PAC clone:P0047E05.</title>
        <authorList>
            <person name="Sasaki T."/>
            <person name="Matsumoto T."/>
            <person name="Katayose Y."/>
        </authorList>
    </citation>
    <scope>NUCLEOTIDE SEQUENCE</scope>
</reference>
<feature type="region of interest" description="Disordered" evidence="1">
    <location>
        <begin position="1"/>
        <end position="24"/>
    </location>
</feature>
<reference evidence="3" key="5">
    <citation type="journal article" date="2008" name="Nucleic Acids Res.">
        <title>The Rice Annotation Project Database (RAP-DB): 2008 update.</title>
        <authorList>
            <consortium name="The Rice Annotation Project (RAP)"/>
            <person name="Tanaka T."/>
            <person name="Antonio B.A."/>
            <person name="Kikuchi S."/>
            <person name="Matsumoto T."/>
            <person name="Nagamura Y."/>
            <person name="Numa H."/>
            <person name="Sakai H."/>
            <person name="Wu J."/>
            <person name="Itoh T."/>
            <person name="Sasaki T."/>
            <person name="Aono R."/>
            <person name="Fujii Y."/>
            <person name="Habara T."/>
            <person name="Harada E."/>
            <person name="Kanno M."/>
            <person name="Kawahara Y."/>
            <person name="Kawashima H."/>
            <person name="Kubooka H."/>
            <person name="Matsuya A."/>
            <person name="Nakaoka H."/>
            <person name="Saichi N."/>
            <person name="Sanbonmatsu R."/>
            <person name="Sato Y."/>
            <person name="Shinso Y."/>
            <person name="Suzuki M."/>
            <person name="Takeda J."/>
            <person name="Tanino M."/>
            <person name="Todokoro F."/>
            <person name="Yamaguchi K."/>
            <person name="Yamamoto N."/>
            <person name="Yamasaki C."/>
            <person name="Imanishi T."/>
            <person name="Okido T."/>
            <person name="Tada M."/>
            <person name="Ikeo K."/>
            <person name="Tateno Y."/>
            <person name="Gojobori T."/>
            <person name="Lin Y.C."/>
            <person name="Wei F.J."/>
            <person name="Hsing Y.I."/>
            <person name="Zhao Q."/>
            <person name="Han B."/>
            <person name="Kramer M.R."/>
            <person name="McCombie R.W."/>
            <person name="Lonsdale D."/>
            <person name="O'Donovan C.C."/>
            <person name="Whitfield E.J."/>
            <person name="Apweiler R."/>
            <person name="Koyanagi K.O."/>
            <person name="Khurana J.P."/>
            <person name="Raghuvanshi S."/>
            <person name="Singh N.K."/>
            <person name="Tyagi A.K."/>
            <person name="Haberer G."/>
            <person name="Fujisawa M."/>
            <person name="Hosokawa S."/>
            <person name="Ito Y."/>
            <person name="Ikawa H."/>
            <person name="Shibata M."/>
            <person name="Yamamoto M."/>
            <person name="Bruskiewich R.M."/>
            <person name="Hoen D.R."/>
            <person name="Bureau TE."/>
            <person name="Namiki N."/>
            <person name="Ohyanagi H."/>
            <person name="Sakai Y."/>
            <person name="Nobushima S."/>
            <person name="Sakata K."/>
            <person name="Barrero R.A."/>
            <person name="Sato Y."/>
            <person name="Souvorov A."/>
            <person name="Smith-White B."/>
            <person name="Tatusova T."/>
            <person name="An S."/>
            <person name="An G."/>
            <person name="OOta S."/>
            <person name="Fuks G."/>
            <person name="Messing J."/>
            <person name="Christie K.R."/>
            <person name="Lieberherr D."/>
            <person name="Kim H."/>
            <person name="Zuccolo A."/>
            <person name="Wing R.A."/>
            <person name="Nobuta K."/>
            <person name="Green P.J."/>
            <person name="Lu C."/>
            <person name="Meyers BC."/>
            <person name="Chaparro C."/>
            <person name="Piegu B."/>
            <person name="Panaud O."/>
            <person name="Echeverria M."/>
        </authorList>
    </citation>
    <scope>NUCLEOTIDE SEQUENCE</scope>
</reference>
<dbReference type="Gramene" id="Os02t0505700-01">
    <property type="protein sequence ID" value="Os02t0505700-01"/>
    <property type="gene ID" value="Os02g0505700"/>
</dbReference>
<dbReference type="AlphaFoldDB" id="Q0E107"/>
<reference evidence="3" key="4">
    <citation type="journal article" date="2007" name="Genome Res.">
        <title>Curated Genome Annotation of Oryza sativa ssp. japonica and Comparative Genome Analysis with Arabidopsis thaliana.</title>
        <authorList>
            <consortium name="The Rice Annotation Project (RAP)"/>
            <person name="Itoh T."/>
            <person name="Tanaka T."/>
            <person name="Barrero R.A."/>
            <person name="Yamasaki C."/>
            <person name="Fujii Y."/>
            <person name="Hilton P.B."/>
            <person name="Antonio B.A."/>
            <person name="Aono H."/>
            <person name="Apweiler R."/>
            <person name="Bruskiewich R."/>
            <person name="Bureau T."/>
            <person name="Burr F."/>
            <person name="Costa de Oliveira A."/>
            <person name="Fuks G."/>
            <person name="Habara T."/>
            <person name="Haberer G."/>
            <person name="Han B."/>
            <person name="Harada E."/>
            <person name="Hiraki A.T."/>
            <person name="Hirochika H."/>
            <person name="Hoen D."/>
            <person name="Hokari H."/>
            <person name="Hosokawa S."/>
            <person name="Hsing Y."/>
            <person name="Ikawa H."/>
            <person name="Ikeo K."/>
            <person name="Imanishi T."/>
            <person name="Ito Y."/>
            <person name="Jaiswal P."/>
            <person name="Kanno M."/>
            <person name="Kawahara Y."/>
            <person name="Kawamura T."/>
            <person name="Kawashima H."/>
            <person name="Khurana J.P."/>
            <person name="Kikuchi S."/>
            <person name="Komatsu S."/>
            <person name="Koyanagi K.O."/>
            <person name="Kubooka H."/>
            <person name="Lieberherr D."/>
            <person name="Lin Y.C."/>
            <person name="Lonsdale D."/>
            <person name="Matsumoto T."/>
            <person name="Matsuya A."/>
            <person name="McCombie W.R."/>
            <person name="Messing J."/>
            <person name="Miyao A."/>
            <person name="Mulder N."/>
            <person name="Nagamura Y."/>
            <person name="Nam J."/>
            <person name="Namiki N."/>
            <person name="Numa H."/>
            <person name="Nurimoto S."/>
            <person name="O'donovan C."/>
            <person name="Ohyanagi H."/>
            <person name="Okido T."/>
            <person name="Oota S."/>
            <person name="Osato N."/>
            <person name="Palmer L.E."/>
            <person name="Quetier F."/>
            <person name="Raghuvanshi S."/>
            <person name="Saichi N."/>
            <person name="Sakai H."/>
            <person name="Sakai Y."/>
            <person name="Sakata K."/>
            <person name="Sakurai T."/>
            <person name="Sato F."/>
            <person name="Sato Y."/>
            <person name="Schoof H."/>
            <person name="Seki M."/>
            <person name="Shibata M."/>
            <person name="Shimizu Y."/>
            <person name="Shinozaki K."/>
            <person name="Shinso Y."/>
            <person name="Singh N.K."/>
            <person name="Smith-White B."/>
            <person name="Takeda J."/>
            <person name="Tanino M."/>
            <person name="Tatusova T."/>
            <person name="Thongjuea S."/>
            <person name="Todokoro F."/>
            <person name="Tsugane M."/>
            <person name="Tyagi A.K."/>
            <person name="Vanavichit A."/>
            <person name="Wang A."/>
            <person name="Wing R.A."/>
            <person name="Yamaguchi K."/>
            <person name="Yamamoto M."/>
            <person name="Yamamoto N."/>
            <person name="Yu Y."/>
            <person name="Zhang H."/>
            <person name="Zhao Q."/>
            <person name="Higo K."/>
            <person name="Burr B."/>
            <person name="Gojobori T."/>
            <person name="Sasaki T."/>
        </authorList>
    </citation>
    <scope>NUCLEOTIDE SEQUENCE</scope>
</reference>
<evidence type="ECO:0000313" key="4">
    <source>
        <dbReference type="Proteomes" id="UP000000763"/>
    </source>
</evidence>
<proteinExistence type="predicted"/>
<evidence type="ECO:0000313" key="3">
    <source>
        <dbReference type="EMBL" id="BAF08831.1"/>
    </source>
</evidence>
<dbReference type="KEGG" id="dosa:Os02g0505700"/>
<organism evidence="3 4">
    <name type="scientific">Oryza sativa subsp. japonica</name>
    <name type="common">Rice</name>
    <dbReference type="NCBI Taxonomy" id="39947"/>
    <lineage>
        <taxon>Eukaryota</taxon>
        <taxon>Viridiplantae</taxon>
        <taxon>Streptophyta</taxon>
        <taxon>Embryophyta</taxon>
        <taxon>Tracheophyta</taxon>
        <taxon>Spermatophyta</taxon>
        <taxon>Magnoliopsida</taxon>
        <taxon>Liliopsida</taxon>
        <taxon>Poales</taxon>
        <taxon>Poaceae</taxon>
        <taxon>BOP clade</taxon>
        <taxon>Oryzoideae</taxon>
        <taxon>Oryzeae</taxon>
        <taxon>Oryzinae</taxon>
        <taxon>Oryza</taxon>
        <taxon>Oryza sativa</taxon>
    </lineage>
</organism>
<evidence type="ECO:0000313" key="2">
    <source>
        <dbReference type="EMBL" id="BAD23167.1"/>
    </source>
</evidence>